<keyword evidence="2" id="KW-0575">Peroxidase</keyword>
<keyword evidence="2" id="KW-0560">Oxidoreductase</keyword>
<dbReference type="OrthoDB" id="9801997at2"/>
<dbReference type="InterPro" id="IPR003779">
    <property type="entry name" value="CMD-like"/>
</dbReference>
<reference evidence="3" key="1">
    <citation type="submission" date="2017-02" db="EMBL/GenBank/DDBJ databases">
        <authorList>
            <person name="Varghese N."/>
            <person name="Submissions S."/>
        </authorList>
    </citation>
    <scope>NUCLEOTIDE SEQUENCE [LARGE SCALE GENOMIC DNA]</scope>
    <source>
        <strain evidence="3">DSM 22224</strain>
    </source>
</reference>
<dbReference type="PANTHER" id="PTHR34846:SF10">
    <property type="entry name" value="CYTOPLASMIC PROTEIN"/>
    <property type="match status" value="1"/>
</dbReference>
<dbReference type="InterPro" id="IPR004675">
    <property type="entry name" value="AhpD_core"/>
</dbReference>
<dbReference type="RefSeq" id="WP_078671294.1">
    <property type="nucleotide sequence ID" value="NZ_FUWZ01000003.1"/>
</dbReference>
<keyword evidence="3" id="KW-1185">Reference proteome</keyword>
<proteinExistence type="predicted"/>
<organism evidence="2 3">
    <name type="scientific">Chitinophaga eiseniae</name>
    <dbReference type="NCBI Taxonomy" id="634771"/>
    <lineage>
        <taxon>Bacteria</taxon>
        <taxon>Pseudomonadati</taxon>
        <taxon>Bacteroidota</taxon>
        <taxon>Chitinophagia</taxon>
        <taxon>Chitinophagales</taxon>
        <taxon>Chitinophagaceae</taxon>
        <taxon>Chitinophaga</taxon>
    </lineage>
</organism>
<feature type="domain" description="Carboxymuconolactone decarboxylase-like" evidence="1">
    <location>
        <begin position="12"/>
        <end position="92"/>
    </location>
</feature>
<evidence type="ECO:0000313" key="3">
    <source>
        <dbReference type="Proteomes" id="UP000190367"/>
    </source>
</evidence>
<dbReference type="AlphaFoldDB" id="A0A1T4T1H1"/>
<evidence type="ECO:0000259" key="1">
    <source>
        <dbReference type="Pfam" id="PF02627"/>
    </source>
</evidence>
<dbReference type="SUPFAM" id="SSF69118">
    <property type="entry name" value="AhpD-like"/>
    <property type="match status" value="1"/>
</dbReference>
<dbReference type="PANTHER" id="PTHR34846">
    <property type="entry name" value="4-CARBOXYMUCONOLACTONE DECARBOXYLASE FAMILY PROTEIN (AFU_ORTHOLOGUE AFUA_6G11590)"/>
    <property type="match status" value="1"/>
</dbReference>
<evidence type="ECO:0000313" key="2">
    <source>
        <dbReference type="EMBL" id="SKA34295.1"/>
    </source>
</evidence>
<dbReference type="EMBL" id="FUWZ01000003">
    <property type="protein sequence ID" value="SKA34295.1"/>
    <property type="molecule type" value="Genomic_DNA"/>
</dbReference>
<dbReference type="Proteomes" id="UP000190367">
    <property type="component" value="Unassembled WGS sequence"/>
</dbReference>
<dbReference type="GO" id="GO:0051920">
    <property type="term" value="F:peroxiredoxin activity"/>
    <property type="evidence" value="ECO:0007669"/>
    <property type="project" value="InterPro"/>
</dbReference>
<dbReference type="STRING" id="634771.SAMN04488128_103982"/>
<dbReference type="Pfam" id="PF02627">
    <property type="entry name" value="CMD"/>
    <property type="match status" value="1"/>
</dbReference>
<accession>A0A1T4T1H1</accession>
<dbReference type="Gene3D" id="1.20.1290.10">
    <property type="entry name" value="AhpD-like"/>
    <property type="match status" value="1"/>
</dbReference>
<sequence length="153" mass="17577">MKERFFMQEVQPEAFKTMVAMDKYTTTTNVSPLHREMIKVRASQLNGCAYCLDKHAADARKLGETTERQLLLNAWRESPQFTEEERIILAMTDEVTFISEQGLTEETYNKALACFGMETTAQLLMHIICINAWNRIGIATRRIPGQHYPTTAK</sequence>
<gene>
    <name evidence="2" type="ORF">SAMN04488128_103982</name>
</gene>
<dbReference type="InterPro" id="IPR029032">
    <property type="entry name" value="AhpD-like"/>
</dbReference>
<protein>
    <submittedName>
        <fullName evidence="2">Alkylhydroperoxidase AhpD family core domain-containing protein</fullName>
    </submittedName>
</protein>
<name>A0A1T4T1H1_9BACT</name>
<dbReference type="NCBIfam" id="TIGR00778">
    <property type="entry name" value="ahpD_dom"/>
    <property type="match status" value="1"/>
</dbReference>